<dbReference type="PANTHER" id="PTHR12526:SF638">
    <property type="entry name" value="SPORE COAT PROTEIN SA"/>
    <property type="match status" value="1"/>
</dbReference>
<dbReference type="AlphaFoldDB" id="A0A6C0HYZ6"/>
<protein>
    <submittedName>
        <fullName evidence="1">Uncharacterized protein</fullName>
    </submittedName>
</protein>
<proteinExistence type="predicted"/>
<dbReference type="SUPFAM" id="SSF53756">
    <property type="entry name" value="UDP-Glycosyltransferase/glycogen phosphorylase"/>
    <property type="match status" value="2"/>
</dbReference>
<evidence type="ECO:0000313" key="1">
    <source>
        <dbReference type="EMBL" id="QHT85365.1"/>
    </source>
</evidence>
<dbReference type="Gene3D" id="3.40.50.2000">
    <property type="entry name" value="Glycogen Phosphorylase B"/>
    <property type="match status" value="2"/>
</dbReference>
<accession>A0A6C0HYZ6</accession>
<dbReference type="EMBL" id="MN740041">
    <property type="protein sequence ID" value="QHT85365.1"/>
    <property type="molecule type" value="Genomic_DNA"/>
</dbReference>
<sequence>MKFILVAPGTTSIPPKGWGAIESIIWDYHQELTAQGHTVVIVNRANVEDIIEECNVHDGIVHIMYDDHISIVPQLTSKRILYTSHMAYITNPDFVTIASTYYEHIFKKVIEYQSKITLYALSKEVEDVYKKHGFCGKSIILRNGARTFRTTLTPRKGDRSLYVGKIESRKSQYKYQTIPCIDFVGNYQDSSFESPNYLGEWDKPTLYDSLTDYGNLLLLSEGEADPLVVKEALVAGLGVVLSECSCANLDLSKKFITVIPNEKLNDMEYVSHHIEENRQYSVSHRQDILDYATYFSWSTIIKEYVSFIPKKFVLVGPGILPIPPPGWGAVEILMWDYYQELTAQGHEVVLVNPLRTSPLDQQPNTIYSQVLIQDIHSHKGDVVHIHYDCLHYIIPFLTCPCICISSHYPYIGNTSQYGGYESIFHALCQNHTHFICAISKKDYDVFKAFAACPEKVYYTPNGSSPLPPLDRPGLYLDKSIYVGKVEPRKKQHLYAGIPNLEFYGKCDDPMFRKLPCYKGEMEHGALMLLMREYGSLVLLSDGEADPLVIKEAWMAGIPVVTNHYSVAKSLPFIDIIPEERLHDLAYVQEVIEKSRTKDRTGILEYASRYSWKTIVSDYVSLLERPTIVTSVYEDSYQDVYDFAQKHQLKLIVYEKDKTETIHSDITRIGIPNIGRCDYSFLYYIVTHYHHLPNKIVFTKANFKDQDIQLEHALNTKNFMLIGKHLKYGVFHKDVDTSSLPVHSDIEHLYEADPDDIPSLFTIDFYNMVYEKPFVDYVVQFGHGPCFCVSKKLILQHPLSVYEKLLDTFQTSHYTWEGHSEEELSYAIGKRYHDRLQRFWLILFCPHYKNDLIETDFENYVSL</sequence>
<organism evidence="1">
    <name type="scientific">viral metagenome</name>
    <dbReference type="NCBI Taxonomy" id="1070528"/>
    <lineage>
        <taxon>unclassified sequences</taxon>
        <taxon>metagenomes</taxon>
        <taxon>organismal metagenomes</taxon>
    </lineage>
</organism>
<reference evidence="1" key="1">
    <citation type="journal article" date="2020" name="Nature">
        <title>Giant virus diversity and host interactions through global metagenomics.</title>
        <authorList>
            <person name="Schulz F."/>
            <person name="Roux S."/>
            <person name="Paez-Espino D."/>
            <person name="Jungbluth S."/>
            <person name="Walsh D.A."/>
            <person name="Denef V.J."/>
            <person name="McMahon K.D."/>
            <person name="Konstantinidis K.T."/>
            <person name="Eloe-Fadrosh E.A."/>
            <person name="Kyrpides N.C."/>
            <person name="Woyke T."/>
        </authorList>
    </citation>
    <scope>NUCLEOTIDE SEQUENCE</scope>
    <source>
        <strain evidence="1">GVMAG-M-3300023184-17</strain>
    </source>
</reference>
<dbReference type="PANTHER" id="PTHR12526">
    <property type="entry name" value="GLYCOSYLTRANSFERASE"/>
    <property type="match status" value="1"/>
</dbReference>
<name>A0A6C0HYZ6_9ZZZZ</name>
<dbReference type="GO" id="GO:0016757">
    <property type="term" value="F:glycosyltransferase activity"/>
    <property type="evidence" value="ECO:0007669"/>
    <property type="project" value="TreeGrafter"/>
</dbReference>